<feature type="compositionally biased region" description="Polar residues" evidence="2">
    <location>
        <begin position="352"/>
        <end position="366"/>
    </location>
</feature>
<feature type="region of interest" description="Disordered" evidence="2">
    <location>
        <begin position="1"/>
        <end position="92"/>
    </location>
</feature>
<dbReference type="AlphaFoldDB" id="A0A8H5H284"/>
<proteinExistence type="predicted"/>
<feature type="compositionally biased region" description="Pro residues" evidence="2">
    <location>
        <begin position="427"/>
        <end position="443"/>
    </location>
</feature>
<keyword evidence="5" id="KW-1185">Reference proteome</keyword>
<feature type="compositionally biased region" description="Low complexity" evidence="2">
    <location>
        <begin position="561"/>
        <end position="580"/>
    </location>
</feature>
<reference evidence="4 5" key="1">
    <citation type="journal article" date="2020" name="ISME J.">
        <title>Uncovering the hidden diversity of litter-decomposition mechanisms in mushroom-forming fungi.</title>
        <authorList>
            <person name="Floudas D."/>
            <person name="Bentzer J."/>
            <person name="Ahren D."/>
            <person name="Johansson T."/>
            <person name="Persson P."/>
            <person name="Tunlid A."/>
        </authorList>
    </citation>
    <scope>NUCLEOTIDE SEQUENCE [LARGE SCALE GENOMIC DNA]</scope>
    <source>
        <strain evidence="4 5">CBS 406.79</strain>
    </source>
</reference>
<name>A0A8H5H284_9AGAR</name>
<protein>
    <recommendedName>
        <fullName evidence="3">RRM domain-containing protein</fullName>
    </recommendedName>
</protein>
<dbReference type="SMART" id="SM00360">
    <property type="entry name" value="RRM"/>
    <property type="match status" value="1"/>
</dbReference>
<gene>
    <name evidence="4" type="ORF">D9757_009675</name>
</gene>
<evidence type="ECO:0000313" key="4">
    <source>
        <dbReference type="EMBL" id="KAF5375314.1"/>
    </source>
</evidence>
<dbReference type="SUPFAM" id="SSF54928">
    <property type="entry name" value="RNA-binding domain, RBD"/>
    <property type="match status" value="1"/>
</dbReference>
<sequence length="605" mass="65429">MYNDRTSDDRGPPVHHSRSTPNSSSSEPTMKRLRRDDYQVLQDGGNRHTRQPPRSSHWSNNWVYPRRSRIPPSSHYSSYEASPPHRDSSYLSRDLQIKKPGLFRRNEEETNPASSAPQHAPGVVDPLRLPMSMRQDQLPSNTLLVRNILYKSDAGIIKQKFAEYGPIMQFDELISSRGIAFITYYEINSAATAYKQLQGISMNGSAIHIEFERSIAKAQLFELYLGSNADRTHTPETSSSVSSHRATAGEGEVELPSIGGDAAGPTTTFCNDNTYPTAFLPNHPLAIGGVVHPKKESSRSSSMSIEEEIFKVCFQTPSSTINGITQDNAPRRKSSHTSSTSIENEILKVPFQSPSQLNSVNSQTPGIPSRADVLSLLYSLNQVAPITSSSSESPQQQQFQPQQHSETQQQPIYPTFCGHVDGSSLSPPLPLPHPDPSFTPGTPPAGHHPRPNNNIIRPTNGDFSMNNTSAYNHHVPPVTVGVAIPDPRNPVQTPISNPVYPAATVGQGGGGGGGGGGDGEGGYTPMSWPDLPSAQFRSGGTVAHGSESSRESPTAVQLPWPTSTPQTQHPSPQTPSSAAVPVPVPVPINYEAVAQLQSILSQMTG</sequence>
<dbReference type="OrthoDB" id="3011017at2759"/>
<feature type="domain" description="RRM" evidence="3">
    <location>
        <begin position="141"/>
        <end position="214"/>
    </location>
</feature>
<feature type="compositionally biased region" description="Basic and acidic residues" evidence="2">
    <location>
        <begin position="1"/>
        <end position="12"/>
    </location>
</feature>
<feature type="region of interest" description="Disordered" evidence="2">
    <location>
        <begin position="232"/>
        <end position="265"/>
    </location>
</feature>
<dbReference type="Proteomes" id="UP000518752">
    <property type="component" value="Unassembled WGS sequence"/>
</dbReference>
<feature type="region of interest" description="Disordered" evidence="2">
    <location>
        <begin position="386"/>
        <end position="458"/>
    </location>
</feature>
<dbReference type="InterPro" id="IPR035979">
    <property type="entry name" value="RBD_domain_sf"/>
</dbReference>
<feature type="compositionally biased region" description="Polar residues" evidence="2">
    <location>
        <begin position="52"/>
        <end position="62"/>
    </location>
</feature>
<dbReference type="PANTHER" id="PTHR48034">
    <property type="entry name" value="TRANSFORMER-2 SEX-DETERMINING PROTEIN-RELATED"/>
    <property type="match status" value="1"/>
</dbReference>
<dbReference type="Pfam" id="PF00076">
    <property type="entry name" value="RRM_1"/>
    <property type="match status" value="1"/>
</dbReference>
<dbReference type="PROSITE" id="PS50102">
    <property type="entry name" value="RRM"/>
    <property type="match status" value="1"/>
</dbReference>
<dbReference type="InterPro" id="IPR050441">
    <property type="entry name" value="RBM"/>
</dbReference>
<accession>A0A8H5H284</accession>
<dbReference type="InterPro" id="IPR000504">
    <property type="entry name" value="RRM_dom"/>
</dbReference>
<feature type="compositionally biased region" description="Gly residues" evidence="2">
    <location>
        <begin position="506"/>
        <end position="522"/>
    </location>
</feature>
<feature type="region of interest" description="Disordered" evidence="2">
    <location>
        <begin position="488"/>
        <end position="580"/>
    </location>
</feature>
<evidence type="ECO:0000256" key="2">
    <source>
        <dbReference type="SAM" id="MobiDB-lite"/>
    </source>
</evidence>
<comment type="caution">
    <text evidence="4">The sequence shown here is derived from an EMBL/GenBank/DDBJ whole genome shotgun (WGS) entry which is preliminary data.</text>
</comment>
<feature type="compositionally biased region" description="Low complexity" evidence="2">
    <location>
        <begin position="387"/>
        <end position="410"/>
    </location>
</feature>
<keyword evidence="1" id="KW-0694">RNA-binding</keyword>
<evidence type="ECO:0000313" key="5">
    <source>
        <dbReference type="Proteomes" id="UP000518752"/>
    </source>
</evidence>
<dbReference type="Gene3D" id="3.30.70.330">
    <property type="match status" value="1"/>
</dbReference>
<dbReference type="InterPro" id="IPR012677">
    <property type="entry name" value="Nucleotide-bd_a/b_plait_sf"/>
</dbReference>
<evidence type="ECO:0000256" key="1">
    <source>
        <dbReference type="PROSITE-ProRule" id="PRU00176"/>
    </source>
</evidence>
<evidence type="ECO:0000259" key="3">
    <source>
        <dbReference type="PROSITE" id="PS50102"/>
    </source>
</evidence>
<dbReference type="GO" id="GO:0003723">
    <property type="term" value="F:RNA binding"/>
    <property type="evidence" value="ECO:0007669"/>
    <property type="project" value="UniProtKB-UniRule"/>
</dbReference>
<dbReference type="EMBL" id="JAACJN010000098">
    <property type="protein sequence ID" value="KAF5375314.1"/>
    <property type="molecule type" value="Genomic_DNA"/>
</dbReference>
<feature type="region of interest" description="Disordered" evidence="2">
    <location>
        <begin position="320"/>
        <end position="366"/>
    </location>
</feature>
<feature type="compositionally biased region" description="Polar residues" evidence="2">
    <location>
        <begin position="235"/>
        <end position="245"/>
    </location>
</feature>
<organism evidence="4 5">
    <name type="scientific">Collybiopsis confluens</name>
    <dbReference type="NCBI Taxonomy" id="2823264"/>
    <lineage>
        <taxon>Eukaryota</taxon>
        <taxon>Fungi</taxon>
        <taxon>Dikarya</taxon>
        <taxon>Basidiomycota</taxon>
        <taxon>Agaricomycotina</taxon>
        <taxon>Agaricomycetes</taxon>
        <taxon>Agaricomycetidae</taxon>
        <taxon>Agaricales</taxon>
        <taxon>Marasmiineae</taxon>
        <taxon>Omphalotaceae</taxon>
        <taxon>Collybiopsis</taxon>
    </lineage>
</organism>